<reference evidence="1 2" key="1">
    <citation type="journal article" date="2014" name="Genome Biol. Evol.">
        <title>The genome of the myxosporean Thelohanellus kitauei shows adaptations to nutrient acquisition within its fish host.</title>
        <authorList>
            <person name="Yang Y."/>
            <person name="Xiong J."/>
            <person name="Zhou Z."/>
            <person name="Huo F."/>
            <person name="Miao W."/>
            <person name="Ran C."/>
            <person name="Liu Y."/>
            <person name="Zhang J."/>
            <person name="Feng J."/>
            <person name="Wang M."/>
            <person name="Wang M."/>
            <person name="Wang L."/>
            <person name="Yao B."/>
        </authorList>
    </citation>
    <scope>NUCLEOTIDE SEQUENCE [LARGE SCALE GENOMIC DNA]</scope>
    <source>
        <strain evidence="1">Wuqing</strain>
    </source>
</reference>
<accession>A0A0C2MP24</accession>
<evidence type="ECO:0000313" key="1">
    <source>
        <dbReference type="EMBL" id="KII63406.1"/>
    </source>
</evidence>
<evidence type="ECO:0000313" key="2">
    <source>
        <dbReference type="Proteomes" id="UP000031668"/>
    </source>
</evidence>
<protein>
    <submittedName>
        <fullName evidence="1">Uncharacterized protein</fullName>
    </submittedName>
</protein>
<keyword evidence="2" id="KW-1185">Reference proteome</keyword>
<dbReference type="AlphaFoldDB" id="A0A0C2MP24"/>
<sequence length="105" mass="12408">MVVLNEKYQISPTIVFLCIPKIHPSWFVYETHVTTFYRWQTRLINTSAGCVRNCKINLSRNCDMKRACSKKNIQSHKPFLHDHHTIWSNLQFDQTSSMKNYCALT</sequence>
<dbReference type="EMBL" id="JWZT01004669">
    <property type="protein sequence ID" value="KII63406.1"/>
    <property type="molecule type" value="Genomic_DNA"/>
</dbReference>
<gene>
    <name evidence="1" type="ORF">RF11_02215</name>
</gene>
<comment type="caution">
    <text evidence="1">The sequence shown here is derived from an EMBL/GenBank/DDBJ whole genome shotgun (WGS) entry which is preliminary data.</text>
</comment>
<organism evidence="1 2">
    <name type="scientific">Thelohanellus kitauei</name>
    <name type="common">Myxosporean</name>
    <dbReference type="NCBI Taxonomy" id="669202"/>
    <lineage>
        <taxon>Eukaryota</taxon>
        <taxon>Metazoa</taxon>
        <taxon>Cnidaria</taxon>
        <taxon>Myxozoa</taxon>
        <taxon>Myxosporea</taxon>
        <taxon>Bivalvulida</taxon>
        <taxon>Platysporina</taxon>
        <taxon>Myxobolidae</taxon>
        <taxon>Thelohanellus</taxon>
    </lineage>
</organism>
<name>A0A0C2MP24_THEKT</name>
<proteinExistence type="predicted"/>
<dbReference type="Proteomes" id="UP000031668">
    <property type="component" value="Unassembled WGS sequence"/>
</dbReference>